<comment type="caution">
    <text evidence="2">The sequence shown here is derived from an EMBL/GenBank/DDBJ whole genome shotgun (WGS) entry which is preliminary data.</text>
</comment>
<evidence type="ECO:0000313" key="3">
    <source>
        <dbReference type="Proteomes" id="UP000037977"/>
    </source>
</evidence>
<dbReference type="Pfam" id="PF00149">
    <property type="entry name" value="Metallophos"/>
    <property type="match status" value="1"/>
</dbReference>
<accession>A0A0N0CWF5</accession>
<dbReference type="GO" id="GO:0009245">
    <property type="term" value="P:lipid A biosynthetic process"/>
    <property type="evidence" value="ECO:0007669"/>
    <property type="project" value="TreeGrafter"/>
</dbReference>
<dbReference type="PANTHER" id="PTHR31302:SF32">
    <property type="entry name" value="PHOSPHOESTERASE"/>
    <property type="match status" value="1"/>
</dbReference>
<dbReference type="GO" id="GO:0016020">
    <property type="term" value="C:membrane"/>
    <property type="evidence" value="ECO:0007669"/>
    <property type="project" value="GOC"/>
</dbReference>
<dbReference type="GO" id="GO:0008758">
    <property type="term" value="F:UDP-2,3-diacylglucosamine hydrolase activity"/>
    <property type="evidence" value="ECO:0007669"/>
    <property type="project" value="TreeGrafter"/>
</dbReference>
<reference evidence="2 3" key="1">
    <citation type="submission" date="2015-07" db="EMBL/GenBank/DDBJ databases">
        <title>Genome sequencing project for genomic taxonomy and phylogenomics of Bacillus-like bacteria.</title>
        <authorList>
            <person name="Liu B."/>
            <person name="Wang J."/>
            <person name="Zhu Y."/>
            <person name="Liu G."/>
            <person name="Chen Q."/>
            <person name="Chen Z."/>
            <person name="Che J."/>
            <person name="Ge C."/>
            <person name="Shi H."/>
            <person name="Pan Z."/>
            <person name="Liu X."/>
        </authorList>
    </citation>
    <scope>NUCLEOTIDE SEQUENCE [LARGE SCALE GENOMIC DNA]</scope>
    <source>
        <strain evidence="2 3">DSM 54</strain>
    </source>
</reference>
<dbReference type="Gene3D" id="3.60.21.10">
    <property type="match status" value="1"/>
</dbReference>
<evidence type="ECO:0000259" key="1">
    <source>
        <dbReference type="Pfam" id="PF00149"/>
    </source>
</evidence>
<dbReference type="InterPro" id="IPR004843">
    <property type="entry name" value="Calcineurin-like_PHP"/>
</dbReference>
<evidence type="ECO:0000313" key="2">
    <source>
        <dbReference type="EMBL" id="KOY83045.1"/>
    </source>
</evidence>
<dbReference type="STRING" id="33935.ADM90_06985"/>
<dbReference type="PANTHER" id="PTHR31302">
    <property type="entry name" value="TRANSMEMBRANE PROTEIN WITH METALLOPHOSPHOESTERASE DOMAIN-RELATED"/>
    <property type="match status" value="1"/>
</dbReference>
<organism evidence="2 3">
    <name type="scientific">Lysinibacillus macroides</name>
    <dbReference type="NCBI Taxonomy" id="33935"/>
    <lineage>
        <taxon>Bacteria</taxon>
        <taxon>Bacillati</taxon>
        <taxon>Bacillota</taxon>
        <taxon>Bacilli</taxon>
        <taxon>Bacillales</taxon>
        <taxon>Bacillaceae</taxon>
        <taxon>Lysinibacillus</taxon>
    </lineage>
</organism>
<dbReference type="PATRIC" id="fig|33935.3.peg.839"/>
<dbReference type="RefSeq" id="WP_053994292.1">
    <property type="nucleotide sequence ID" value="NZ_CP065643.1"/>
</dbReference>
<dbReference type="OrthoDB" id="9780884at2"/>
<dbReference type="Proteomes" id="UP000037977">
    <property type="component" value="Unassembled WGS sequence"/>
</dbReference>
<feature type="domain" description="Calcineurin-like phosphoesterase" evidence="1">
    <location>
        <begin position="42"/>
        <end position="196"/>
    </location>
</feature>
<dbReference type="InterPro" id="IPR051158">
    <property type="entry name" value="Metallophosphoesterase_sf"/>
</dbReference>
<gene>
    <name evidence="2" type="ORF">ADM90_06985</name>
</gene>
<keyword evidence="3" id="KW-1185">Reference proteome</keyword>
<dbReference type="InterPro" id="IPR029052">
    <property type="entry name" value="Metallo-depent_PP-like"/>
</dbReference>
<dbReference type="EMBL" id="LGCI01000005">
    <property type="protein sequence ID" value="KOY83045.1"/>
    <property type="molecule type" value="Genomic_DNA"/>
</dbReference>
<proteinExistence type="predicted"/>
<name>A0A0N0CWF5_9BACI</name>
<sequence>MLYVGLLAVVVIGFLLYMWKVAHENNVLYHQLTLQGEQEKVRLFFISDTHLRKINKKMIMQLEGHFDAVIIGGDFADRRTPISRIHENLKLLTSIGPTYFVWGNNDREVGEERLKDVFQTHHVQIIVNDAVQLPAKNRFWLSAIEDTTIKEHSFDKAFAKVGEHDLVVFIAHNPGVFAKVRAKFRADLMMGGHLHGGQIRFGPYGVHPNGSYRERDGVMTLVSNGYGTTLLPLRLGAKPQCHVIDIDILSK</sequence>
<protein>
    <submittedName>
        <fullName evidence="2">Serine/threonine protein phosphatase</fullName>
    </submittedName>
</protein>
<dbReference type="SUPFAM" id="SSF56300">
    <property type="entry name" value="Metallo-dependent phosphatases"/>
    <property type="match status" value="1"/>
</dbReference>
<dbReference type="AlphaFoldDB" id="A0A0N0CWF5"/>